<protein>
    <recommendedName>
        <fullName evidence="3">BioF2-like acetyltransferase domain-containing protein</fullName>
    </recommendedName>
</protein>
<evidence type="ECO:0008006" key="3">
    <source>
        <dbReference type="Google" id="ProtNLM"/>
    </source>
</evidence>
<evidence type="ECO:0000313" key="1">
    <source>
        <dbReference type="EMBL" id="AIY90178.1"/>
    </source>
</evidence>
<dbReference type="SUPFAM" id="SSF55729">
    <property type="entry name" value="Acyl-CoA N-acyltransferases (Nat)"/>
    <property type="match status" value="1"/>
</dbReference>
<dbReference type="EMBL" id="CP009552">
    <property type="protein sequence ID" value="AIY90178.1"/>
    <property type="molecule type" value="Genomic_DNA"/>
</dbReference>
<dbReference type="HOGENOM" id="CLU_073603_0_0_2"/>
<sequence length="317" mass="36690">MIYVEKYSSKSKRMWDTFISESKNGVFLFYRDYMEYHSDRFSDYSLLFFDDKTDKLLAVMPANITGDIVYSHAGLTFGGIVSGYDMKTHVMMEIFSALIDFLRREGVSKLIYKAIPKIYHLYPAEEDLYALFRYGAQLIRRDITSSIYLPSKVSFDKNRIRSVKKGLKNGIVVKRSYDFRAFMSIVEEVLRGRHNTKPVHTAEEMELLASRFPDNIKLFAAYKGSKMLAGTIIYESNKNVAHAQYIANSKEGMKLGALDVVFDYLIDEYYPKTEKIYFDFGISTENEGNYLNVGLIRYKEGFGARGIVHDFYEVIIK</sequence>
<dbReference type="AlphaFoldDB" id="A0A0A7GE86"/>
<dbReference type="RefSeq" id="WP_052400233.1">
    <property type="nucleotide sequence ID" value="NZ_CP009552.1"/>
</dbReference>
<dbReference type="STRING" id="565033.GACE_1134"/>
<accession>A0A0A7GE86</accession>
<reference evidence="1 2" key="1">
    <citation type="journal article" date="2015" name="Appl. Environ. Microbiol.">
        <title>The Geoglobus acetivorans genome: Fe(III) reduction, acetate utilization, autotrophic growth, and degradation of aromatic compounds in a hyperthermophilic archaeon.</title>
        <authorList>
            <person name="Mardanov A.V."/>
            <person name="Slododkina G.B."/>
            <person name="Slobodkin A.I."/>
            <person name="Beletsky A.V."/>
            <person name="Gavrilov S.N."/>
            <person name="Kublanov I.V."/>
            <person name="Bonch-Osmolovskaya E.A."/>
            <person name="Skryabin K.G."/>
            <person name="Ravin N.V."/>
        </authorList>
    </citation>
    <scope>NUCLEOTIDE SEQUENCE [LARGE SCALE GENOMIC DNA]</scope>
    <source>
        <strain evidence="1 2">SBH6</strain>
    </source>
</reference>
<dbReference type="Gene3D" id="3.40.630.30">
    <property type="match status" value="1"/>
</dbReference>
<gene>
    <name evidence="1" type="ORF">GACE_1134</name>
</gene>
<dbReference type="Proteomes" id="UP000030624">
    <property type="component" value="Chromosome"/>
</dbReference>
<evidence type="ECO:0000313" key="2">
    <source>
        <dbReference type="Proteomes" id="UP000030624"/>
    </source>
</evidence>
<dbReference type="eggNOG" id="arCOG03320">
    <property type="taxonomic scope" value="Archaea"/>
</dbReference>
<dbReference type="InterPro" id="IPR016181">
    <property type="entry name" value="Acyl_CoA_acyltransferase"/>
</dbReference>
<proteinExistence type="predicted"/>
<organism evidence="1 2">
    <name type="scientific">Geoglobus acetivorans</name>
    <dbReference type="NCBI Taxonomy" id="565033"/>
    <lineage>
        <taxon>Archaea</taxon>
        <taxon>Methanobacteriati</taxon>
        <taxon>Methanobacteriota</taxon>
        <taxon>Archaeoglobi</taxon>
        <taxon>Archaeoglobales</taxon>
        <taxon>Archaeoglobaceae</taxon>
        <taxon>Geoglobus</taxon>
    </lineage>
</organism>
<dbReference type="KEGG" id="gac:GACE_1134"/>
<name>A0A0A7GE86_GEOAI</name>
<dbReference type="GeneID" id="24797717"/>